<reference evidence="2" key="1">
    <citation type="journal article" date="2023" name="Nat. Plants">
        <title>Single-cell RNA sequencing provides a high-resolution roadmap for understanding the multicellular compartmentation of specialized metabolism.</title>
        <authorList>
            <person name="Sun S."/>
            <person name="Shen X."/>
            <person name="Li Y."/>
            <person name="Li Y."/>
            <person name="Wang S."/>
            <person name="Li R."/>
            <person name="Zhang H."/>
            <person name="Shen G."/>
            <person name="Guo B."/>
            <person name="Wei J."/>
            <person name="Xu J."/>
            <person name="St-Pierre B."/>
            <person name="Chen S."/>
            <person name="Sun C."/>
        </authorList>
    </citation>
    <scope>NUCLEOTIDE SEQUENCE [LARGE SCALE GENOMIC DNA]</scope>
</reference>
<accession>A0ACC0BS76</accession>
<keyword evidence="2" id="KW-1185">Reference proteome</keyword>
<dbReference type="Proteomes" id="UP001060085">
    <property type="component" value="Linkage Group LG02"/>
</dbReference>
<protein>
    <submittedName>
        <fullName evidence="1">Uncharacterized protein</fullName>
    </submittedName>
</protein>
<dbReference type="EMBL" id="CM044702">
    <property type="protein sequence ID" value="KAI5675514.1"/>
    <property type="molecule type" value="Genomic_DNA"/>
</dbReference>
<gene>
    <name evidence="1" type="ORF">M9H77_06464</name>
</gene>
<proteinExistence type="predicted"/>
<evidence type="ECO:0000313" key="2">
    <source>
        <dbReference type="Proteomes" id="UP001060085"/>
    </source>
</evidence>
<sequence>MVSWENDLSTRSASSGRANGPSLVKNQVNECVSGLHCTWLVPHTRASSDDVDELFTLRVDTLEEGRSTEAALMCLDSLKLPSCARNPHASSSISFVKIISSKRSGAQQATEVLGQEFFDQISLEGHMFMFYLFRLEPSVKFLFMLSLPKGTQMPYSAAVDLVAQLGVYNFLLERSMKIKIV</sequence>
<comment type="caution">
    <text evidence="1">The sequence shown here is derived from an EMBL/GenBank/DDBJ whole genome shotgun (WGS) entry which is preliminary data.</text>
</comment>
<evidence type="ECO:0000313" key="1">
    <source>
        <dbReference type="EMBL" id="KAI5675514.1"/>
    </source>
</evidence>
<organism evidence="1 2">
    <name type="scientific">Catharanthus roseus</name>
    <name type="common">Madagascar periwinkle</name>
    <name type="synonym">Vinca rosea</name>
    <dbReference type="NCBI Taxonomy" id="4058"/>
    <lineage>
        <taxon>Eukaryota</taxon>
        <taxon>Viridiplantae</taxon>
        <taxon>Streptophyta</taxon>
        <taxon>Embryophyta</taxon>
        <taxon>Tracheophyta</taxon>
        <taxon>Spermatophyta</taxon>
        <taxon>Magnoliopsida</taxon>
        <taxon>eudicotyledons</taxon>
        <taxon>Gunneridae</taxon>
        <taxon>Pentapetalae</taxon>
        <taxon>asterids</taxon>
        <taxon>lamiids</taxon>
        <taxon>Gentianales</taxon>
        <taxon>Apocynaceae</taxon>
        <taxon>Rauvolfioideae</taxon>
        <taxon>Vinceae</taxon>
        <taxon>Catharanthinae</taxon>
        <taxon>Catharanthus</taxon>
    </lineage>
</organism>
<name>A0ACC0BS76_CATRO</name>